<reference evidence="3 4" key="1">
    <citation type="submission" date="2019-03" db="EMBL/GenBank/DDBJ databases">
        <title>Genomic Encyclopedia of Type Strains, Phase IV (KMG-IV): sequencing the most valuable type-strain genomes for metagenomic binning, comparative biology and taxonomic classification.</title>
        <authorList>
            <person name="Goeker M."/>
        </authorList>
    </citation>
    <scope>NUCLEOTIDE SEQUENCE [LARGE SCALE GENOMIC DNA]</scope>
    <source>
        <strain evidence="3 4">DSM 100309</strain>
    </source>
</reference>
<protein>
    <submittedName>
        <fullName evidence="3">Uncharacterized protein</fullName>
    </submittedName>
</protein>
<accession>A0A4R3XX19</accession>
<dbReference type="EMBL" id="SMCO01000014">
    <property type="protein sequence ID" value="TCV83780.1"/>
    <property type="molecule type" value="Genomic_DNA"/>
</dbReference>
<keyword evidence="2" id="KW-0732">Signal</keyword>
<evidence type="ECO:0000256" key="1">
    <source>
        <dbReference type="SAM" id="MobiDB-lite"/>
    </source>
</evidence>
<dbReference type="Proteomes" id="UP000295367">
    <property type="component" value="Unassembled WGS sequence"/>
</dbReference>
<dbReference type="RefSeq" id="WP_124946404.1">
    <property type="nucleotide sequence ID" value="NZ_BHVT01000034.1"/>
</dbReference>
<name>A0A4R3XX19_9PROT</name>
<evidence type="ECO:0000313" key="3">
    <source>
        <dbReference type="EMBL" id="TCV83780.1"/>
    </source>
</evidence>
<feature type="signal peptide" evidence="2">
    <location>
        <begin position="1"/>
        <end position="21"/>
    </location>
</feature>
<evidence type="ECO:0000313" key="4">
    <source>
        <dbReference type="Proteomes" id="UP000295367"/>
    </source>
</evidence>
<proteinExistence type="predicted"/>
<sequence length="91" mass="9705">MNKYSAILCALLIGNSTLSFAEDCNDKVQMDSFDTPANAQMTSNDSAALPDKEESKVAKQASPVEDSPTMHAKKAATTSDENDGNYLTGIE</sequence>
<dbReference type="AlphaFoldDB" id="A0A4R3XX19"/>
<feature type="chain" id="PRO_5020824552" evidence="2">
    <location>
        <begin position="22"/>
        <end position="91"/>
    </location>
</feature>
<comment type="caution">
    <text evidence="3">The sequence shown here is derived from an EMBL/GenBank/DDBJ whole genome shotgun (WGS) entry which is preliminary data.</text>
</comment>
<keyword evidence="4" id="KW-1185">Reference proteome</keyword>
<feature type="compositionally biased region" description="Polar residues" evidence="1">
    <location>
        <begin position="35"/>
        <end position="46"/>
    </location>
</feature>
<feature type="region of interest" description="Disordered" evidence="1">
    <location>
        <begin position="35"/>
        <end position="91"/>
    </location>
</feature>
<evidence type="ECO:0000256" key="2">
    <source>
        <dbReference type="SAM" id="SignalP"/>
    </source>
</evidence>
<gene>
    <name evidence="3" type="ORF">EDC63_11490</name>
</gene>
<organism evidence="3 4">
    <name type="scientific">Sulfurirhabdus autotrophica</name>
    <dbReference type="NCBI Taxonomy" id="1706046"/>
    <lineage>
        <taxon>Bacteria</taxon>
        <taxon>Pseudomonadati</taxon>
        <taxon>Pseudomonadota</taxon>
        <taxon>Betaproteobacteria</taxon>
        <taxon>Nitrosomonadales</taxon>
        <taxon>Sulfuricellaceae</taxon>
        <taxon>Sulfurirhabdus</taxon>
    </lineage>
</organism>